<dbReference type="OrthoDB" id="1729737at2759"/>
<dbReference type="EMBL" id="JAKOGI010000175">
    <property type="protein sequence ID" value="KAJ8441132.1"/>
    <property type="molecule type" value="Genomic_DNA"/>
</dbReference>
<dbReference type="InterPro" id="IPR002035">
    <property type="entry name" value="VWF_A"/>
</dbReference>
<keyword evidence="4" id="KW-1185">Reference proteome</keyword>
<evidence type="ECO:0000313" key="3">
    <source>
        <dbReference type="EMBL" id="KAJ8441132.1"/>
    </source>
</evidence>
<evidence type="ECO:0000256" key="1">
    <source>
        <dbReference type="SAM" id="MobiDB-lite"/>
    </source>
</evidence>
<dbReference type="PROSITE" id="PS50234">
    <property type="entry name" value="VWFA"/>
    <property type="match status" value="1"/>
</dbReference>
<sequence length="553" mass="61536">MADEFRGSVELGLQLSKRIYYGNEPSMKPPKQPPAMAKWPSPEVEDHLPKAPMVYAEISDPSIVDNPDILSYQPYVYGRCKPPALIPLHMYGIEVKVDCYLDMAFVTVSGSWRLHCVASGRSCDCRVAIPMGEQGSVLGFDIDASRGSYHTQLLTVEDAGDLDGLAKAEYGGLLKANLFTLKIPKVAGGSKLSVKTSWSQKLLYQDDKFSLSVPFSFPAYVTPPGKLSKREKILLTINSGTGTEILCETATHPLKVLSHEVEKLGFLYESEVFTWSRADFEFSYTISSGDIHGRLLLQPPPPNDCDQREMFAFYLFPGDSHNRKVFRKKVVFLVDISGSMKGASIENVKKAVLSSLSNLNQDDFFNIIAFNGEAHLFSSSMELASLETLQQAREWMSSKLIAEGYTNILLPMNQALHMVSHGSNSISFIFLITDGAVENERDICNLVKVYCTKETGLAFPRISTFGIGKDLFLALFVEKQMQLYPSTIQDLSYRCPVIMSGRYKGTLPKSLKVHGILADMTAFITDVTVHKAEDVPLDNVMLELFMILEPNMF</sequence>
<evidence type="ECO:0000259" key="2">
    <source>
        <dbReference type="PROSITE" id="PS50234"/>
    </source>
</evidence>
<dbReference type="Gene3D" id="3.40.50.410">
    <property type="entry name" value="von Willebrand factor, type A domain"/>
    <property type="match status" value="1"/>
</dbReference>
<evidence type="ECO:0000313" key="4">
    <source>
        <dbReference type="Proteomes" id="UP001153076"/>
    </source>
</evidence>
<dbReference type="AlphaFoldDB" id="A0A9Q1QGC0"/>
<dbReference type="Pfam" id="PF13519">
    <property type="entry name" value="VWA_2"/>
    <property type="match status" value="1"/>
</dbReference>
<dbReference type="PANTHER" id="PTHR46503:SF9">
    <property type="entry name" value="INTER ALPHA-TRYPSIN INHIBITOR, HEAVY CHAIN-LIKE PROTEIN"/>
    <property type="match status" value="1"/>
</dbReference>
<proteinExistence type="predicted"/>
<accession>A0A9Q1QGC0</accession>
<dbReference type="PANTHER" id="PTHR46503">
    <property type="entry name" value="INTER-ALPHA-TRYPSIN INHIBITOR HEAVY CHAIN-LIKE PROTEIN"/>
    <property type="match status" value="1"/>
</dbReference>
<protein>
    <recommendedName>
        <fullName evidence="2">VWFA domain-containing protein</fullName>
    </recommendedName>
</protein>
<dbReference type="Proteomes" id="UP001153076">
    <property type="component" value="Unassembled WGS sequence"/>
</dbReference>
<gene>
    <name evidence="3" type="ORF">Cgig2_006961</name>
</gene>
<comment type="caution">
    <text evidence="3">The sequence shown here is derived from an EMBL/GenBank/DDBJ whole genome shotgun (WGS) entry which is preliminary data.</text>
</comment>
<reference evidence="3" key="1">
    <citation type="submission" date="2022-04" db="EMBL/GenBank/DDBJ databases">
        <title>Carnegiea gigantea Genome sequencing and assembly v2.</title>
        <authorList>
            <person name="Copetti D."/>
            <person name="Sanderson M.J."/>
            <person name="Burquez A."/>
            <person name="Wojciechowski M.F."/>
        </authorList>
    </citation>
    <scope>NUCLEOTIDE SEQUENCE</scope>
    <source>
        <strain evidence="3">SGP5-SGP5p</strain>
        <tissue evidence="3">Aerial part</tissue>
    </source>
</reference>
<dbReference type="SUPFAM" id="SSF53300">
    <property type="entry name" value="vWA-like"/>
    <property type="match status" value="1"/>
</dbReference>
<dbReference type="InterPro" id="IPR036465">
    <property type="entry name" value="vWFA_dom_sf"/>
</dbReference>
<feature type="region of interest" description="Disordered" evidence="1">
    <location>
        <begin position="23"/>
        <end position="42"/>
    </location>
</feature>
<organism evidence="3 4">
    <name type="scientific">Carnegiea gigantea</name>
    <dbReference type="NCBI Taxonomy" id="171969"/>
    <lineage>
        <taxon>Eukaryota</taxon>
        <taxon>Viridiplantae</taxon>
        <taxon>Streptophyta</taxon>
        <taxon>Embryophyta</taxon>
        <taxon>Tracheophyta</taxon>
        <taxon>Spermatophyta</taxon>
        <taxon>Magnoliopsida</taxon>
        <taxon>eudicotyledons</taxon>
        <taxon>Gunneridae</taxon>
        <taxon>Pentapetalae</taxon>
        <taxon>Caryophyllales</taxon>
        <taxon>Cactineae</taxon>
        <taxon>Cactaceae</taxon>
        <taxon>Cactoideae</taxon>
        <taxon>Echinocereeae</taxon>
        <taxon>Carnegiea</taxon>
    </lineage>
</organism>
<feature type="domain" description="VWFA" evidence="2">
    <location>
        <begin position="329"/>
        <end position="468"/>
    </location>
</feature>
<name>A0A9Q1QGC0_9CARY</name>
<dbReference type="SMART" id="SM00327">
    <property type="entry name" value="VWA"/>
    <property type="match status" value="1"/>
</dbReference>